<protein>
    <submittedName>
        <fullName evidence="2">Acetyltransferase</fullName>
    </submittedName>
</protein>
<proteinExistence type="predicted"/>
<evidence type="ECO:0000313" key="3">
    <source>
        <dbReference type="Proteomes" id="UP000052068"/>
    </source>
</evidence>
<dbReference type="Gene3D" id="3.40.630.30">
    <property type="match status" value="1"/>
</dbReference>
<dbReference type="InterPro" id="IPR016181">
    <property type="entry name" value="Acyl_CoA_acyltransferase"/>
</dbReference>
<keyword evidence="3" id="KW-1185">Reference proteome</keyword>
<name>A0ABR5CRP4_9HYPH</name>
<dbReference type="PROSITE" id="PS51186">
    <property type="entry name" value="GNAT"/>
    <property type="match status" value="1"/>
</dbReference>
<dbReference type="PANTHER" id="PTHR43792">
    <property type="entry name" value="GNAT FAMILY, PUTATIVE (AFU_ORTHOLOGUE AFUA_3G00765)-RELATED-RELATED"/>
    <property type="match status" value="1"/>
</dbReference>
<evidence type="ECO:0000259" key="1">
    <source>
        <dbReference type="PROSITE" id="PS51186"/>
    </source>
</evidence>
<dbReference type="Proteomes" id="UP000052068">
    <property type="component" value="Unassembled WGS sequence"/>
</dbReference>
<feature type="domain" description="N-acetyltransferase" evidence="1">
    <location>
        <begin position="15"/>
        <end position="181"/>
    </location>
</feature>
<dbReference type="InterPro" id="IPR000182">
    <property type="entry name" value="GNAT_dom"/>
</dbReference>
<dbReference type="RefSeq" id="WP_045021159.1">
    <property type="nucleotide sequence ID" value="NZ_JWJH01000011.1"/>
</dbReference>
<dbReference type="EMBL" id="JWJH01000011">
    <property type="protein sequence ID" value="KJF67450.1"/>
    <property type="molecule type" value="Genomic_DNA"/>
</dbReference>
<gene>
    <name evidence="2" type="ORF">RS75_12600</name>
</gene>
<evidence type="ECO:0000313" key="2">
    <source>
        <dbReference type="EMBL" id="KJF67450.1"/>
    </source>
</evidence>
<sequence length="197" mass="22234">MQFQRLDAPLSTDRLILREFRIGDFPDYAAYHSLQEVYRYLYAAPPIGDDLQEQFLKILDAPFERDSDTYRLAVERENDKALIGEVLLKLASLDAMQGEVGYIFNPAFAGNGYATEAVAAMIDAGFSSFGFHRIFARLDAANAGSVGVVERLGLRREAHLIQNDRFRDVWGDEYIYAVLATEWKSRATPPFAASRKP</sequence>
<dbReference type="Pfam" id="PF13302">
    <property type="entry name" value="Acetyltransf_3"/>
    <property type="match status" value="1"/>
</dbReference>
<accession>A0ABR5CRP4</accession>
<dbReference type="InterPro" id="IPR051531">
    <property type="entry name" value="N-acetyltransferase"/>
</dbReference>
<dbReference type="SUPFAM" id="SSF55729">
    <property type="entry name" value="Acyl-CoA N-acyltransferases (Nat)"/>
    <property type="match status" value="1"/>
</dbReference>
<reference evidence="2 3" key="1">
    <citation type="submission" date="2015-03" db="EMBL/GenBank/DDBJ databases">
        <title>Draft Genome Sequences of Agrobacterium nepotum Strain 39/7T (= CFBP 7436T = LMG 26435T) and Agrobacterium sp. Strain KFB 330 (= CFBP 8308 = LMG 28674).</title>
        <authorList>
            <person name="Kuzmanovic N."/>
            <person name="Pulawska J."/>
            <person name="Obradovic A."/>
        </authorList>
    </citation>
    <scope>NUCLEOTIDE SEQUENCE [LARGE SCALE GENOMIC DNA]</scope>
    <source>
        <strain evidence="2 3">39/7</strain>
    </source>
</reference>
<organism evidence="2 3">
    <name type="scientific">Rhizobium nepotum 39/7</name>
    <dbReference type="NCBI Taxonomy" id="1368418"/>
    <lineage>
        <taxon>Bacteria</taxon>
        <taxon>Pseudomonadati</taxon>
        <taxon>Pseudomonadota</taxon>
        <taxon>Alphaproteobacteria</taxon>
        <taxon>Hyphomicrobiales</taxon>
        <taxon>Rhizobiaceae</taxon>
        <taxon>Rhizobium/Agrobacterium group</taxon>
        <taxon>Rhizobium</taxon>
    </lineage>
</organism>
<dbReference type="PANTHER" id="PTHR43792:SF1">
    <property type="entry name" value="N-ACETYLTRANSFERASE DOMAIN-CONTAINING PROTEIN"/>
    <property type="match status" value="1"/>
</dbReference>
<comment type="caution">
    <text evidence="2">The sequence shown here is derived from an EMBL/GenBank/DDBJ whole genome shotgun (WGS) entry which is preliminary data.</text>
</comment>